<dbReference type="Proteomes" id="UP000255355">
    <property type="component" value="Unassembled WGS sequence"/>
</dbReference>
<evidence type="ECO:0000313" key="3">
    <source>
        <dbReference type="Proteomes" id="UP000255355"/>
    </source>
</evidence>
<evidence type="ECO:0000256" key="1">
    <source>
        <dbReference type="SAM" id="Phobius"/>
    </source>
</evidence>
<name>A0A370H8L2_9NOCA</name>
<sequence>MGAGAVTDAPRAWRTVEAWRQLADRTDVVLGDHVRASIPFDKGLVDYELKELRADSDAVEYDGRRMRWSDVDWVMYKRTQTQQKGPALNVTVSRSNQVTFAVGNWARDGESEEAALKSALMVSYVWNGNSDLPAEPWLGLVSLSRAFLEPRLIDEILQQVRAGQRAHVIDADVDVDADGFYFLDQKQPLRRFSDVYVKDEPGEISIYPIKGFRGGVSLDKNCPNAMLLPVLYNALTTPEQRASADEEMKDPPWLKWVILGVLVVVAIVVAVLVL</sequence>
<dbReference type="AlphaFoldDB" id="A0A370H8L2"/>
<comment type="caution">
    <text evidence="2">The sequence shown here is derived from an EMBL/GenBank/DDBJ whole genome shotgun (WGS) entry which is preliminary data.</text>
</comment>
<protein>
    <submittedName>
        <fullName evidence="2">Uncharacterized protein</fullName>
    </submittedName>
</protein>
<dbReference type="EMBL" id="QQAZ01000003">
    <property type="protein sequence ID" value="RDI53015.1"/>
    <property type="molecule type" value="Genomic_DNA"/>
</dbReference>
<keyword evidence="1" id="KW-0472">Membrane</keyword>
<reference evidence="2 3" key="1">
    <citation type="submission" date="2018-07" db="EMBL/GenBank/DDBJ databases">
        <title>Genomic Encyclopedia of Type Strains, Phase IV (KMG-IV): sequencing the most valuable type-strain genomes for metagenomic binning, comparative biology and taxonomic classification.</title>
        <authorList>
            <person name="Goeker M."/>
        </authorList>
    </citation>
    <scope>NUCLEOTIDE SEQUENCE [LARGE SCALE GENOMIC DNA]</scope>
    <source>
        <strain evidence="2 3">DSM 44952</strain>
    </source>
</reference>
<feature type="transmembrane region" description="Helical" evidence="1">
    <location>
        <begin position="253"/>
        <end position="273"/>
    </location>
</feature>
<keyword evidence="1" id="KW-0812">Transmembrane</keyword>
<evidence type="ECO:0000313" key="2">
    <source>
        <dbReference type="EMBL" id="RDI53015.1"/>
    </source>
</evidence>
<proteinExistence type="predicted"/>
<organism evidence="2 3">
    <name type="scientific">Nocardia mexicana</name>
    <dbReference type="NCBI Taxonomy" id="279262"/>
    <lineage>
        <taxon>Bacteria</taxon>
        <taxon>Bacillati</taxon>
        <taxon>Actinomycetota</taxon>
        <taxon>Actinomycetes</taxon>
        <taxon>Mycobacteriales</taxon>
        <taxon>Nocardiaceae</taxon>
        <taxon>Nocardia</taxon>
    </lineage>
</organism>
<accession>A0A370H8L2</accession>
<keyword evidence="1" id="KW-1133">Transmembrane helix</keyword>
<gene>
    <name evidence="2" type="ORF">DFR68_103403</name>
</gene>
<keyword evidence="3" id="KW-1185">Reference proteome</keyword>